<accession>A0A512IRR2</accession>
<dbReference type="RefSeq" id="WP_147079590.1">
    <property type="nucleotide sequence ID" value="NZ_BJZT01000029.1"/>
</dbReference>
<dbReference type="EMBL" id="BJZT01000029">
    <property type="protein sequence ID" value="GEP00371.1"/>
    <property type="molecule type" value="Genomic_DNA"/>
</dbReference>
<proteinExistence type="predicted"/>
<evidence type="ECO:0000259" key="1">
    <source>
        <dbReference type="Pfam" id="PF01243"/>
    </source>
</evidence>
<gene>
    <name evidence="2" type="ORF">MHA02_27580</name>
</gene>
<dbReference type="PANTHER" id="PTHR42815:SF2">
    <property type="entry name" value="FAD-BINDING, PUTATIVE (AFU_ORTHOLOGUE AFUA_6G07600)-RELATED"/>
    <property type="match status" value="1"/>
</dbReference>
<name>A0A512IRR2_9HYPH</name>
<dbReference type="AlphaFoldDB" id="A0A512IRR2"/>
<comment type="caution">
    <text evidence="2">The sequence shown here is derived from an EMBL/GenBank/DDBJ whole genome shotgun (WGS) entry which is preliminary data.</text>
</comment>
<dbReference type="PANTHER" id="PTHR42815">
    <property type="entry name" value="FAD-BINDING, PUTATIVE (AFU_ORTHOLOGUE AFUA_6G07600)-RELATED"/>
    <property type="match status" value="1"/>
</dbReference>
<evidence type="ECO:0000313" key="2">
    <source>
        <dbReference type="EMBL" id="GEP00371.1"/>
    </source>
</evidence>
<dbReference type="Proteomes" id="UP000321258">
    <property type="component" value="Unassembled WGS sequence"/>
</dbReference>
<dbReference type="Pfam" id="PF01243">
    <property type="entry name" value="PNPOx_N"/>
    <property type="match status" value="1"/>
</dbReference>
<organism evidence="2 3">
    <name type="scientific">Methylobacterium haplocladii</name>
    <dbReference type="NCBI Taxonomy" id="1176176"/>
    <lineage>
        <taxon>Bacteria</taxon>
        <taxon>Pseudomonadati</taxon>
        <taxon>Pseudomonadota</taxon>
        <taxon>Alphaproteobacteria</taxon>
        <taxon>Hyphomicrobiales</taxon>
        <taxon>Methylobacteriaceae</taxon>
        <taxon>Methylobacterium</taxon>
    </lineage>
</organism>
<sequence length="217" mass="24227">MGSLYSEEHRALQDEFGTRKLADFLDKHHVQPAIGEQESGFIESRDMFFLSTVDPDGNPTVSYKGGPTGFVKVLGPNALAFPGYDGNGMFLSMGNIAGQHKVGMLFIDFETPHRVRVQGTARVVRDDPLVGEFPEAQYIVRVEVTSIWVNCPRYIHTYTRVEQSRYVPKAACETPLAQWKRLDMVQEVIADEDRARAESEGVLSLDAYGEKLVKGEA</sequence>
<dbReference type="InterPro" id="IPR012349">
    <property type="entry name" value="Split_barrel_FMN-bd"/>
</dbReference>
<dbReference type="InterPro" id="IPR011576">
    <property type="entry name" value="Pyridox_Oxase_N"/>
</dbReference>
<keyword evidence="3" id="KW-1185">Reference proteome</keyword>
<reference evidence="2 3" key="1">
    <citation type="submission" date="2019-07" db="EMBL/GenBank/DDBJ databases">
        <title>Whole genome shotgun sequence of Methylobacterium haplocladii NBRC 107714.</title>
        <authorList>
            <person name="Hosoyama A."/>
            <person name="Uohara A."/>
            <person name="Ohji S."/>
            <person name="Ichikawa N."/>
        </authorList>
    </citation>
    <scope>NUCLEOTIDE SEQUENCE [LARGE SCALE GENOMIC DNA]</scope>
    <source>
        <strain evidence="2 3">NBRC 107714</strain>
    </source>
</reference>
<dbReference type="OrthoDB" id="9790331at2"/>
<evidence type="ECO:0000313" key="3">
    <source>
        <dbReference type="Proteomes" id="UP000321258"/>
    </source>
</evidence>
<dbReference type="SUPFAM" id="SSF50475">
    <property type="entry name" value="FMN-binding split barrel"/>
    <property type="match status" value="1"/>
</dbReference>
<protein>
    <recommendedName>
        <fullName evidence="1">Pyridoxamine 5'-phosphate oxidase N-terminal domain-containing protein</fullName>
    </recommendedName>
</protein>
<dbReference type="Gene3D" id="2.30.110.10">
    <property type="entry name" value="Electron Transport, Fmn-binding Protein, Chain A"/>
    <property type="match status" value="1"/>
</dbReference>
<feature type="domain" description="Pyridoxamine 5'-phosphate oxidase N-terminal" evidence="1">
    <location>
        <begin position="39"/>
        <end position="136"/>
    </location>
</feature>